<dbReference type="RefSeq" id="WP_129491465.1">
    <property type="nucleotide sequence ID" value="NZ_SBAP01000021.1"/>
</dbReference>
<evidence type="ECO:0000313" key="1">
    <source>
        <dbReference type="EMBL" id="RXZ68910.1"/>
    </source>
</evidence>
<gene>
    <name evidence="1" type="ORF">EPT53_08410</name>
</gene>
<dbReference type="EMBL" id="SBAP01000021">
    <property type="protein sequence ID" value="RXZ68910.1"/>
    <property type="molecule type" value="Genomic_DNA"/>
</dbReference>
<name>A0A4Q2KWG8_9FUSO</name>
<sequence length="125" mass="14804">MKKQILVLEFFLFIFSLYADSYYKEEGRAEDGSRYVKETWTRESKETKTERKLIVPIEKRGSSADVDLGVFYNLAKKEAKAREKAEKKYEALWKEAIQEKNDISDLKWEETMDDLEEIEEGAMEE</sequence>
<reference evidence="1 2" key="1">
    <citation type="submission" date="2019-01" db="EMBL/GenBank/DDBJ databases">
        <title>Fusobacterium necrophorum Isolated From the Uterus of Dairy Cows.</title>
        <authorList>
            <person name="Francis A.M."/>
        </authorList>
    </citation>
    <scope>NUCLEOTIDE SEQUENCE [LARGE SCALE GENOMIC DNA]</scope>
    <source>
        <strain evidence="1 2">KG35</strain>
    </source>
</reference>
<proteinExistence type="predicted"/>
<protein>
    <submittedName>
        <fullName evidence="1">Uncharacterized protein</fullName>
    </submittedName>
</protein>
<organism evidence="1 2">
    <name type="scientific">Fusobacterium necrophorum</name>
    <dbReference type="NCBI Taxonomy" id="859"/>
    <lineage>
        <taxon>Bacteria</taxon>
        <taxon>Fusobacteriati</taxon>
        <taxon>Fusobacteriota</taxon>
        <taxon>Fusobacteriia</taxon>
        <taxon>Fusobacteriales</taxon>
        <taxon>Fusobacteriaceae</taxon>
        <taxon>Fusobacterium</taxon>
    </lineage>
</organism>
<evidence type="ECO:0000313" key="2">
    <source>
        <dbReference type="Proteomes" id="UP000289216"/>
    </source>
</evidence>
<dbReference type="Proteomes" id="UP000289216">
    <property type="component" value="Unassembled WGS sequence"/>
</dbReference>
<accession>A0A4Q2KWG8</accession>
<comment type="caution">
    <text evidence="1">The sequence shown here is derived from an EMBL/GenBank/DDBJ whole genome shotgun (WGS) entry which is preliminary data.</text>
</comment>
<dbReference type="AlphaFoldDB" id="A0A4Q2KWG8"/>